<gene>
    <name evidence="2" type="ORF">NX782_05935</name>
</gene>
<dbReference type="NCBIfam" id="NF003818">
    <property type="entry name" value="PRK05409.1"/>
    <property type="match status" value="1"/>
</dbReference>
<dbReference type="InterPro" id="IPR036237">
    <property type="entry name" value="Xyl_isomerase-like_sf"/>
</dbReference>
<feature type="domain" description="Putative DNA-binding" evidence="1">
    <location>
        <begin position="304"/>
        <end position="392"/>
    </location>
</feature>
<proteinExistence type="predicted"/>
<evidence type="ECO:0000259" key="1">
    <source>
        <dbReference type="Pfam" id="PF09836"/>
    </source>
</evidence>
<comment type="caution">
    <text evidence="2">The sequence shown here is derived from an EMBL/GenBank/DDBJ whole genome shotgun (WGS) entry which is preliminary data.</text>
</comment>
<sequence>MTAHPVRGVGIGLRVPHYRQLLEQRPALGWLEVHTENYLARSGWDWHVLQALRRDYPLSLHGVGLGLGSSQGFSENHLERVRQLADAIQPALVSEHLSWGALRERQLNDLLPLRLDNAALSLVAARVERVQAVLKRRILVENVSTYLRFAGDAMSEAEFLAALAHRTGCGILLDVNNLYVNQCNHGEDALTALDALSSLAPGTVGELHLGGHLVTDLAVIDHHGDRVAPPVWALYQAALARFGAVPTLVEWDTEVPALEVLLDEARKAEQLAAETLPAVFIDAPRTVPQAALPVAESADALAGLQRDFGAALADGTRLDDLAPQLKGDPARLGIYRGNLTSAWRRALANAYPVLRRQLGEAAFDALARAYGRAHPARDPDLNRFGAGLAGFLDDDSGDGARPWLPDLARLEWAVHEAWYAPDTPASADGGPPSVMAKLSPEEFEASRAILHPSLRLHASRWAVAAMWLAGLAGDADAEAPRALDEPGHALVLRPRWQVSVRELGAAEHAALARLAQGDSFGAAFDAAFDVLEDAGDPDAAPIAAWLDGWLKDGVVTGILR</sequence>
<dbReference type="InterPro" id="IPR007801">
    <property type="entry name" value="MbnB/TglH/ChrH"/>
</dbReference>
<dbReference type="Pfam" id="PF09836">
    <property type="entry name" value="DUF2063"/>
    <property type="match status" value="1"/>
</dbReference>
<dbReference type="Pfam" id="PF05114">
    <property type="entry name" value="MbnB_TglH_ChrH"/>
    <property type="match status" value="1"/>
</dbReference>
<dbReference type="Gene3D" id="1.10.150.690">
    <property type="entry name" value="DUF2063"/>
    <property type="match status" value="1"/>
</dbReference>
<dbReference type="SUPFAM" id="SSF51658">
    <property type="entry name" value="Xylose isomerase-like"/>
    <property type="match status" value="1"/>
</dbReference>
<evidence type="ECO:0000313" key="2">
    <source>
        <dbReference type="EMBL" id="MCS0588739.1"/>
    </source>
</evidence>
<dbReference type="EMBL" id="JANUGX010000005">
    <property type="protein sequence ID" value="MCS0588739.1"/>
    <property type="molecule type" value="Genomic_DNA"/>
</dbReference>
<dbReference type="PANTHER" id="PTHR42194:SF1">
    <property type="entry name" value="UPF0276 PROTEIN HI_1600"/>
    <property type="match status" value="1"/>
</dbReference>
<name>A0ABT2A3J4_9BURK</name>
<dbReference type="Gene3D" id="3.20.20.150">
    <property type="entry name" value="Divalent-metal-dependent TIM barrel enzymes"/>
    <property type="match status" value="1"/>
</dbReference>
<dbReference type="InterPro" id="IPR044922">
    <property type="entry name" value="DUF2063_N_sf"/>
</dbReference>
<reference evidence="2 3" key="1">
    <citation type="submission" date="2022-08" db="EMBL/GenBank/DDBJ databases">
        <title>Reclassification of Massilia species as members of the genera Telluria, Duganella, Pseudoduganella, Mokoshia gen. nov. and Zemynaea gen. nov. using orthogonal and non-orthogonal genome-based approaches.</title>
        <authorList>
            <person name="Bowman J.P."/>
        </authorList>
    </citation>
    <scope>NUCLEOTIDE SEQUENCE [LARGE SCALE GENOMIC DNA]</scope>
    <source>
        <strain evidence="2 3">LMG 28164</strain>
    </source>
</reference>
<evidence type="ECO:0000313" key="3">
    <source>
        <dbReference type="Proteomes" id="UP001205560"/>
    </source>
</evidence>
<protein>
    <submittedName>
        <fullName evidence="2">DUF692 family protein</fullName>
    </submittedName>
</protein>
<organism evidence="2 3">
    <name type="scientific">Massilia norwichensis</name>
    <dbReference type="NCBI Taxonomy" id="1442366"/>
    <lineage>
        <taxon>Bacteria</taxon>
        <taxon>Pseudomonadati</taxon>
        <taxon>Pseudomonadota</taxon>
        <taxon>Betaproteobacteria</taxon>
        <taxon>Burkholderiales</taxon>
        <taxon>Oxalobacteraceae</taxon>
        <taxon>Telluria group</taxon>
        <taxon>Massilia</taxon>
    </lineage>
</organism>
<dbReference type="PANTHER" id="PTHR42194">
    <property type="entry name" value="UPF0276 PROTEIN HI_1600"/>
    <property type="match status" value="1"/>
</dbReference>
<dbReference type="InterPro" id="IPR018640">
    <property type="entry name" value="DUF2063"/>
</dbReference>
<dbReference type="RefSeq" id="WP_258844504.1">
    <property type="nucleotide sequence ID" value="NZ_JANUGX010000005.1"/>
</dbReference>
<dbReference type="Proteomes" id="UP001205560">
    <property type="component" value="Unassembled WGS sequence"/>
</dbReference>
<keyword evidence="3" id="KW-1185">Reference proteome</keyword>
<accession>A0ABT2A3J4</accession>